<evidence type="ECO:0000256" key="1">
    <source>
        <dbReference type="ARBA" id="ARBA00010923"/>
    </source>
</evidence>
<dbReference type="GO" id="GO:0003677">
    <property type="term" value="F:DNA binding"/>
    <property type="evidence" value="ECO:0007669"/>
    <property type="project" value="UniProtKB-KW"/>
</dbReference>
<dbReference type="GO" id="GO:0009307">
    <property type="term" value="P:DNA restriction-modification system"/>
    <property type="evidence" value="ECO:0007669"/>
    <property type="project" value="UniProtKB-KW"/>
</dbReference>
<sequence length="508" mass="57604">MTDTSNIPNGWAWASIEQVSQLNPKHPKAIEDNTEISFVPMASISDITGEIVASEIRTLGSVRKGYTHFCDGDVLFAKITPCMENGKSAVASGMRNGMACGSTEFFVFRPEGIVPEFLHRFLRQHSFRKEAEYQMTGAVGQQRVPRSYLESYKLPLPPLNEQRRIADKIDALQAKSRRTREALETVKPLLEKFRQSVLAAAFRGDLTAEWRKQNPNMEPASRLLERIRAERRVRWEEAELAKMQAKGVKPKNDKWKEKYEEPAPVDTEGLPELPEGWCWASTSESCAIVVDCHNKTAPYKEDGIPLIRTTNVRNGKINLSATMFVDEPTYQYWSRRCIPLPGDIIFTREAPMCEVGMIPEEVMLCMGQRMMLLRADDNNLRKNFLLYALQAPHIIEFAQRVGVGMGVKHLRVRDVENLPIPLAPIAEQKQLEIILTRTIELHEKLLEIVEGTSSPLNNLDQSILAKAFRGELVPQDPNDEPASVLLERIKAERETSNGNKATKSRQRR</sequence>
<dbReference type="Gene3D" id="3.90.220.20">
    <property type="entry name" value="DNA methylase specificity domains"/>
    <property type="match status" value="2"/>
</dbReference>
<accession>A0A7J0BJ84</accession>
<keyword evidence="2" id="KW-0680">Restriction system</keyword>
<proteinExistence type="inferred from homology"/>
<dbReference type="AlphaFoldDB" id="A0A7J0BJ84"/>
<dbReference type="InterPro" id="IPR044946">
    <property type="entry name" value="Restrct_endonuc_typeI_TRD_sf"/>
</dbReference>
<dbReference type="InterPro" id="IPR000055">
    <property type="entry name" value="Restrct_endonuc_typeI_TRD"/>
</dbReference>
<comment type="caution">
    <text evidence="6">The sequence shown here is derived from an EMBL/GenBank/DDBJ whole genome shotgun (WGS) entry which is preliminary data.</text>
</comment>
<dbReference type="PANTHER" id="PTHR43140">
    <property type="entry name" value="TYPE-1 RESTRICTION ENZYME ECOKI SPECIFICITY PROTEIN"/>
    <property type="match status" value="1"/>
</dbReference>
<gene>
    <name evidence="6" type="ORF">DSM101010T_20850</name>
</gene>
<feature type="domain" description="Type I restriction modification DNA specificity" evidence="5">
    <location>
        <begin position="336"/>
        <end position="447"/>
    </location>
</feature>
<evidence type="ECO:0000256" key="3">
    <source>
        <dbReference type="ARBA" id="ARBA00023125"/>
    </source>
</evidence>
<dbReference type="SUPFAM" id="SSF116734">
    <property type="entry name" value="DNA methylase specificity domain"/>
    <property type="match status" value="2"/>
</dbReference>
<dbReference type="Pfam" id="PF01420">
    <property type="entry name" value="Methylase_S"/>
    <property type="match status" value="2"/>
</dbReference>
<reference evidence="6 7" key="1">
    <citation type="submission" date="2020-05" db="EMBL/GenBank/DDBJ databases">
        <title>Draft genome sequence of Desulfovibrio sp. strain HN2T.</title>
        <authorList>
            <person name="Ueno A."/>
            <person name="Tamazawa S."/>
            <person name="Tamamura S."/>
            <person name="Murakami T."/>
            <person name="Kiyama T."/>
            <person name="Inomata H."/>
            <person name="Amano Y."/>
            <person name="Miyakawa K."/>
            <person name="Tamaki H."/>
            <person name="Naganuma T."/>
            <person name="Kaneko K."/>
        </authorList>
    </citation>
    <scope>NUCLEOTIDE SEQUENCE [LARGE SCALE GENOMIC DNA]</scope>
    <source>
        <strain evidence="6 7">HN2</strain>
    </source>
</reference>
<dbReference type="Proteomes" id="UP000503840">
    <property type="component" value="Unassembled WGS sequence"/>
</dbReference>
<evidence type="ECO:0000313" key="6">
    <source>
        <dbReference type="EMBL" id="GFM33720.1"/>
    </source>
</evidence>
<evidence type="ECO:0000256" key="4">
    <source>
        <dbReference type="SAM" id="MobiDB-lite"/>
    </source>
</evidence>
<dbReference type="EMBL" id="BLVO01000013">
    <property type="protein sequence ID" value="GFM33720.1"/>
    <property type="molecule type" value="Genomic_DNA"/>
</dbReference>
<organism evidence="6 7">
    <name type="scientific">Desulfovibrio subterraneus</name>
    <dbReference type="NCBI Taxonomy" id="2718620"/>
    <lineage>
        <taxon>Bacteria</taxon>
        <taxon>Pseudomonadati</taxon>
        <taxon>Thermodesulfobacteriota</taxon>
        <taxon>Desulfovibrionia</taxon>
        <taxon>Desulfovibrionales</taxon>
        <taxon>Desulfovibrionaceae</taxon>
        <taxon>Desulfovibrio</taxon>
    </lineage>
</organism>
<comment type="similarity">
    <text evidence="1">Belongs to the type-I restriction system S methylase family.</text>
</comment>
<evidence type="ECO:0000256" key="2">
    <source>
        <dbReference type="ARBA" id="ARBA00022747"/>
    </source>
</evidence>
<dbReference type="InterPro" id="IPR051212">
    <property type="entry name" value="Type-I_RE_S_subunit"/>
</dbReference>
<evidence type="ECO:0000259" key="5">
    <source>
        <dbReference type="Pfam" id="PF01420"/>
    </source>
</evidence>
<evidence type="ECO:0000313" key="7">
    <source>
        <dbReference type="Proteomes" id="UP000503840"/>
    </source>
</evidence>
<feature type="domain" description="Type I restriction modification DNA specificity" evidence="5">
    <location>
        <begin position="9"/>
        <end position="178"/>
    </location>
</feature>
<dbReference type="CDD" id="cd17246">
    <property type="entry name" value="RMtype1_S_SonII-TRD2-CR2_like"/>
    <property type="match status" value="1"/>
</dbReference>
<name>A0A7J0BJ84_9BACT</name>
<protein>
    <recommendedName>
        <fullName evidence="5">Type I restriction modification DNA specificity domain-containing protein</fullName>
    </recommendedName>
</protein>
<dbReference type="CDD" id="cd17260">
    <property type="entry name" value="RMtype1_S_EcoEI-TRD1-CR1_like"/>
    <property type="match status" value="1"/>
</dbReference>
<dbReference type="RefSeq" id="WP_174405355.1">
    <property type="nucleotide sequence ID" value="NZ_BLVO01000013.1"/>
</dbReference>
<keyword evidence="3" id="KW-0238">DNA-binding</keyword>
<feature type="region of interest" description="Disordered" evidence="4">
    <location>
        <begin position="489"/>
        <end position="508"/>
    </location>
</feature>
<dbReference type="PANTHER" id="PTHR43140:SF1">
    <property type="entry name" value="TYPE I RESTRICTION ENZYME ECOKI SPECIFICITY SUBUNIT"/>
    <property type="match status" value="1"/>
</dbReference>
<keyword evidence="7" id="KW-1185">Reference proteome</keyword>